<comment type="subcellular location">
    <subcellularLocation>
        <location evidence="1">Membrane</location>
        <topology evidence="1">Multi-pass membrane protein</topology>
    </subcellularLocation>
</comment>
<evidence type="ECO:0000259" key="14">
    <source>
        <dbReference type="PROSITE" id="PS51384"/>
    </source>
</evidence>
<dbReference type="InterPro" id="IPR013121">
    <property type="entry name" value="Fe_red_NAD-bd_6"/>
</dbReference>
<sequence>MGEEAVEWLSIVERKFKETAGSSQTITLDAFKAVFVNKESPYVPRIFQLFDKDKSGNISLGELIDGFQLLVNGTQEQKLNFLFDTADLNGNGKIDADELDMIFSTSLADSSISITDGDYTGLVESFMSETDTDGDGAITFEELLAQFNKYPGLLPNMTFNVPGLLSVSSKDKQVRKSFLSKDFLSAPANFLRWCQNKNNRSNLILLCVFLFINLTLFLEAAYKWRAKGSNWFLVIARGNGACLNLNCSLIVVFVLREFLTSVRSSRLARYFQIDENIDIHRYIGYVIGVQGLCHTIAHTGNADAVATASDGKITITEVLFTNPHLTTLGHPWVAGTAFLSGWALDVVLAIMIGLSMDCIRRQGHFQLFYMSHLLFVVFWVLLLLHGPRFWKFFLLPGSLFIYEKVLNMDIIRHAVHGGKTYIKEANLLSSGVTHLEITRPPNFDYEPGDYVFIKIPALTPYEWHPFTISGAPEKKDSFSLHIRSVGNWTKKLYDFIAEEIQKKDTDRERKINSSAKSGDGTGVRKRKRSHYSATENTQTRRISRVNLIETQLACGTDLIQVSIQGPYGTPTRAIFHADHAVLIGAGIGVTPFASILQSIMYRYRLSKQTCPNCSHTWMEDLPATLMELKKVNFIWINRDNKSFEWFVGLLAQMELEQDQEHFEKFLDMEMYMTKALHENTMNSIALQMALQAAHRKTKKDVLTGLRTRLQCGRPDWDKVVFRDIHADRKGCVEVFFCGAPVLGEVLEHFSNKYDFVFHKESF</sequence>
<dbReference type="SFLD" id="SFLDG01169">
    <property type="entry name" value="NADPH_oxidase_subgroup_(NOX)"/>
    <property type="match status" value="1"/>
</dbReference>
<feature type="region of interest" description="Disordered" evidence="11">
    <location>
        <begin position="506"/>
        <end position="537"/>
    </location>
</feature>
<dbReference type="Pfam" id="PF01794">
    <property type="entry name" value="Ferric_reduct"/>
    <property type="match status" value="1"/>
</dbReference>
<dbReference type="InterPro" id="IPR017938">
    <property type="entry name" value="Riboflavin_synthase-like_b-brl"/>
</dbReference>
<gene>
    <name evidence="15" type="ORF">HOLleu_20575</name>
</gene>
<keyword evidence="8" id="KW-0560">Oxidoreductase</keyword>
<dbReference type="InterPro" id="IPR013130">
    <property type="entry name" value="Fe3_Rdtase_TM_dom"/>
</dbReference>
<dbReference type="Pfam" id="PF08030">
    <property type="entry name" value="NAD_binding_6"/>
    <property type="match status" value="1"/>
</dbReference>
<feature type="transmembrane region" description="Helical" evidence="12">
    <location>
        <begin position="203"/>
        <end position="222"/>
    </location>
</feature>
<dbReference type="PROSITE" id="PS00018">
    <property type="entry name" value="EF_HAND_1"/>
    <property type="match status" value="3"/>
</dbReference>
<dbReference type="PANTHER" id="PTHR11972">
    <property type="entry name" value="NADPH OXIDASE"/>
    <property type="match status" value="1"/>
</dbReference>
<dbReference type="InterPro" id="IPR018247">
    <property type="entry name" value="EF_Hand_1_Ca_BS"/>
</dbReference>
<reference evidence="15" key="1">
    <citation type="submission" date="2021-10" db="EMBL/GenBank/DDBJ databases">
        <title>Tropical sea cucumber genome reveals ecological adaptation and Cuvierian tubules defense mechanism.</title>
        <authorList>
            <person name="Chen T."/>
        </authorList>
    </citation>
    <scope>NUCLEOTIDE SEQUENCE</scope>
    <source>
        <strain evidence="15">Nanhai2018</strain>
        <tissue evidence="15">Muscle</tissue>
    </source>
</reference>
<dbReference type="Pfam" id="PF13499">
    <property type="entry name" value="EF-hand_7"/>
    <property type="match status" value="1"/>
</dbReference>
<dbReference type="FunFam" id="3.40.50.80:FF:000012">
    <property type="entry name" value="NADPH oxidase, isoform B"/>
    <property type="match status" value="1"/>
</dbReference>
<dbReference type="InterPro" id="IPR039261">
    <property type="entry name" value="FNR_nucleotide-bd"/>
</dbReference>
<evidence type="ECO:0000256" key="9">
    <source>
        <dbReference type="ARBA" id="ARBA00023136"/>
    </source>
</evidence>
<evidence type="ECO:0000256" key="8">
    <source>
        <dbReference type="ARBA" id="ARBA00023002"/>
    </source>
</evidence>
<dbReference type="PROSITE" id="PS51384">
    <property type="entry name" value="FAD_FR"/>
    <property type="match status" value="1"/>
</dbReference>
<feature type="domain" description="EF-hand" evidence="13">
    <location>
        <begin position="74"/>
        <end position="109"/>
    </location>
</feature>
<organism evidence="15 16">
    <name type="scientific">Holothuria leucospilota</name>
    <name type="common">Black long sea cucumber</name>
    <name type="synonym">Mertensiothuria leucospilota</name>
    <dbReference type="NCBI Taxonomy" id="206669"/>
    <lineage>
        <taxon>Eukaryota</taxon>
        <taxon>Metazoa</taxon>
        <taxon>Echinodermata</taxon>
        <taxon>Eleutherozoa</taxon>
        <taxon>Echinozoa</taxon>
        <taxon>Holothuroidea</taxon>
        <taxon>Aspidochirotacea</taxon>
        <taxon>Aspidochirotida</taxon>
        <taxon>Holothuriidae</taxon>
        <taxon>Holothuria</taxon>
    </lineage>
</organism>
<keyword evidence="5" id="KW-0106">Calcium</keyword>
<feature type="domain" description="EF-hand" evidence="13">
    <location>
        <begin position="118"/>
        <end position="153"/>
    </location>
</feature>
<feature type="domain" description="FAD-binding FR-type" evidence="14">
    <location>
        <begin position="415"/>
        <end position="573"/>
    </location>
</feature>
<evidence type="ECO:0000256" key="5">
    <source>
        <dbReference type="ARBA" id="ARBA00022837"/>
    </source>
</evidence>
<name>A0A9Q1C1C5_HOLLE</name>
<dbReference type="PANTHER" id="PTHR11972:SF58">
    <property type="entry name" value="NADPH OXIDASE 5"/>
    <property type="match status" value="1"/>
</dbReference>
<dbReference type="Pfam" id="PF08022">
    <property type="entry name" value="FAD_binding_8"/>
    <property type="match status" value="1"/>
</dbReference>
<dbReference type="InterPro" id="IPR002048">
    <property type="entry name" value="EF_hand_dom"/>
</dbReference>
<feature type="transmembrane region" description="Helical" evidence="12">
    <location>
        <begin position="367"/>
        <end position="386"/>
    </location>
</feature>
<dbReference type="PRINTS" id="PR00466">
    <property type="entry name" value="GP91PHOX"/>
</dbReference>
<dbReference type="EMBL" id="JAIZAY010000009">
    <property type="protein sequence ID" value="KAJ8036562.1"/>
    <property type="molecule type" value="Genomic_DNA"/>
</dbReference>
<evidence type="ECO:0000256" key="1">
    <source>
        <dbReference type="ARBA" id="ARBA00004141"/>
    </source>
</evidence>
<dbReference type="GO" id="GO:0043020">
    <property type="term" value="C:NADPH oxidase complex"/>
    <property type="evidence" value="ECO:0007669"/>
    <property type="project" value="TreeGrafter"/>
</dbReference>
<dbReference type="SMART" id="SM00054">
    <property type="entry name" value="EFh"/>
    <property type="match status" value="3"/>
</dbReference>
<dbReference type="Gene3D" id="2.40.30.10">
    <property type="entry name" value="Translation factors"/>
    <property type="match status" value="1"/>
</dbReference>
<dbReference type="GO" id="GO:0005509">
    <property type="term" value="F:calcium ion binding"/>
    <property type="evidence" value="ECO:0007669"/>
    <property type="project" value="InterPro"/>
</dbReference>
<keyword evidence="6" id="KW-0521">NADP</keyword>
<evidence type="ECO:0000256" key="3">
    <source>
        <dbReference type="ARBA" id="ARBA00022692"/>
    </source>
</evidence>
<dbReference type="AlphaFoldDB" id="A0A9Q1C1C5"/>
<evidence type="ECO:0000256" key="2">
    <source>
        <dbReference type="ARBA" id="ARBA00022630"/>
    </source>
</evidence>
<dbReference type="Gene3D" id="3.40.50.80">
    <property type="entry name" value="Nucleotide-binding domain of ferredoxin-NADP reductase (FNR) module"/>
    <property type="match status" value="1"/>
</dbReference>
<dbReference type="InterPro" id="IPR050369">
    <property type="entry name" value="RBOH/FRE"/>
</dbReference>
<dbReference type="SUPFAM" id="SSF52343">
    <property type="entry name" value="Ferredoxin reductase-like, C-terminal NADP-linked domain"/>
    <property type="match status" value="1"/>
</dbReference>
<proteinExistence type="predicted"/>
<comment type="caution">
    <text evidence="15">The sequence shown here is derived from an EMBL/GenBank/DDBJ whole genome shotgun (WGS) entry which is preliminary data.</text>
</comment>
<accession>A0A9Q1C1C5</accession>
<dbReference type="SUPFAM" id="SSF47473">
    <property type="entry name" value="EF-hand"/>
    <property type="match status" value="1"/>
</dbReference>
<evidence type="ECO:0000313" key="16">
    <source>
        <dbReference type="Proteomes" id="UP001152320"/>
    </source>
</evidence>
<dbReference type="SFLD" id="SFLDG01168">
    <property type="entry name" value="Ferric_reductase_subgroup_(FRE"/>
    <property type="match status" value="1"/>
</dbReference>
<evidence type="ECO:0000256" key="11">
    <source>
        <dbReference type="SAM" id="MobiDB-lite"/>
    </source>
</evidence>
<keyword evidence="16" id="KW-1185">Reference proteome</keyword>
<dbReference type="Pfam" id="PF13202">
    <property type="entry name" value="EF-hand_5"/>
    <property type="match status" value="1"/>
</dbReference>
<comment type="catalytic activity">
    <reaction evidence="10">
        <text>NADPH + 2 O2 = 2 superoxide + NADP(+) + H(+)</text>
        <dbReference type="Rhea" id="RHEA:63180"/>
        <dbReference type="ChEBI" id="CHEBI:15378"/>
        <dbReference type="ChEBI" id="CHEBI:15379"/>
        <dbReference type="ChEBI" id="CHEBI:18421"/>
        <dbReference type="ChEBI" id="CHEBI:57783"/>
        <dbReference type="ChEBI" id="CHEBI:58349"/>
    </reaction>
</comment>
<evidence type="ECO:0000259" key="13">
    <source>
        <dbReference type="PROSITE" id="PS50222"/>
    </source>
</evidence>
<evidence type="ECO:0000256" key="10">
    <source>
        <dbReference type="ARBA" id="ARBA00049908"/>
    </source>
</evidence>
<dbReference type="CDD" id="cd00051">
    <property type="entry name" value="EFh"/>
    <property type="match status" value="2"/>
</dbReference>
<dbReference type="InterPro" id="IPR000778">
    <property type="entry name" value="Cyt_b245_heavy_chain"/>
</dbReference>
<dbReference type="InterPro" id="IPR011992">
    <property type="entry name" value="EF-hand-dom_pair"/>
</dbReference>
<evidence type="ECO:0000256" key="12">
    <source>
        <dbReference type="SAM" id="Phobius"/>
    </source>
</evidence>
<evidence type="ECO:0000256" key="6">
    <source>
        <dbReference type="ARBA" id="ARBA00022857"/>
    </source>
</evidence>
<feature type="transmembrane region" description="Helical" evidence="12">
    <location>
        <begin position="234"/>
        <end position="255"/>
    </location>
</feature>
<evidence type="ECO:0000313" key="15">
    <source>
        <dbReference type="EMBL" id="KAJ8036562.1"/>
    </source>
</evidence>
<dbReference type="CDD" id="cd06186">
    <property type="entry name" value="NOX_Duox_like_FAD_NADP"/>
    <property type="match status" value="1"/>
</dbReference>
<dbReference type="InterPro" id="IPR017927">
    <property type="entry name" value="FAD-bd_FR_type"/>
</dbReference>
<dbReference type="GO" id="GO:0006952">
    <property type="term" value="P:defense response"/>
    <property type="evidence" value="ECO:0007669"/>
    <property type="project" value="TreeGrafter"/>
</dbReference>
<dbReference type="Proteomes" id="UP001152320">
    <property type="component" value="Chromosome 9"/>
</dbReference>
<feature type="domain" description="EF-hand" evidence="13">
    <location>
        <begin position="38"/>
        <end position="73"/>
    </location>
</feature>
<keyword evidence="4" id="KW-0274">FAD</keyword>
<dbReference type="OrthoDB" id="167398at2759"/>
<keyword evidence="7 12" id="KW-1133">Transmembrane helix</keyword>
<dbReference type="Gene3D" id="1.10.238.10">
    <property type="entry name" value="EF-hand"/>
    <property type="match status" value="1"/>
</dbReference>
<dbReference type="FunFam" id="2.40.30.10:FF:000056">
    <property type="entry name" value="NADPH oxidase 5"/>
    <property type="match status" value="1"/>
</dbReference>
<dbReference type="PROSITE" id="PS50222">
    <property type="entry name" value="EF_HAND_2"/>
    <property type="match status" value="3"/>
</dbReference>
<protein>
    <submittedName>
        <fullName evidence="15">NADPH oxidase 5</fullName>
    </submittedName>
</protein>
<keyword evidence="3 12" id="KW-0812">Transmembrane</keyword>
<dbReference type="SUPFAM" id="SSF63380">
    <property type="entry name" value="Riboflavin synthase domain-like"/>
    <property type="match status" value="1"/>
</dbReference>
<evidence type="ECO:0000256" key="7">
    <source>
        <dbReference type="ARBA" id="ARBA00022989"/>
    </source>
</evidence>
<dbReference type="GO" id="GO:0016175">
    <property type="term" value="F:superoxide-generating NAD(P)H oxidase activity"/>
    <property type="evidence" value="ECO:0007669"/>
    <property type="project" value="TreeGrafter"/>
</dbReference>
<feature type="transmembrane region" description="Helical" evidence="12">
    <location>
        <begin position="332"/>
        <end position="355"/>
    </location>
</feature>
<keyword evidence="2" id="KW-0285">Flavoprotein</keyword>
<dbReference type="GO" id="GO:0042554">
    <property type="term" value="P:superoxide anion generation"/>
    <property type="evidence" value="ECO:0007669"/>
    <property type="project" value="TreeGrafter"/>
</dbReference>
<keyword evidence="9 12" id="KW-0472">Membrane</keyword>
<dbReference type="InterPro" id="IPR013112">
    <property type="entry name" value="FAD-bd_8"/>
</dbReference>
<evidence type="ECO:0000256" key="4">
    <source>
        <dbReference type="ARBA" id="ARBA00022827"/>
    </source>
</evidence>